<name>A0AAV7RC79_PLEWA</name>
<comment type="caution">
    <text evidence="2">The sequence shown here is derived from an EMBL/GenBank/DDBJ whole genome shotgun (WGS) entry which is preliminary data.</text>
</comment>
<evidence type="ECO:0000313" key="2">
    <source>
        <dbReference type="EMBL" id="KAJ1149252.1"/>
    </source>
</evidence>
<feature type="compositionally biased region" description="Acidic residues" evidence="1">
    <location>
        <begin position="183"/>
        <end position="198"/>
    </location>
</feature>
<dbReference type="EMBL" id="JANPWB010000009">
    <property type="protein sequence ID" value="KAJ1149252.1"/>
    <property type="molecule type" value="Genomic_DNA"/>
</dbReference>
<evidence type="ECO:0000313" key="3">
    <source>
        <dbReference type="Proteomes" id="UP001066276"/>
    </source>
</evidence>
<feature type="region of interest" description="Disordered" evidence="1">
    <location>
        <begin position="169"/>
        <end position="225"/>
    </location>
</feature>
<protein>
    <submittedName>
        <fullName evidence="2">Uncharacterized protein</fullName>
    </submittedName>
</protein>
<dbReference type="AlphaFoldDB" id="A0AAV7RC79"/>
<feature type="compositionally biased region" description="Basic and acidic residues" evidence="1">
    <location>
        <begin position="207"/>
        <end position="216"/>
    </location>
</feature>
<accession>A0AAV7RC79</accession>
<keyword evidence="3" id="KW-1185">Reference proteome</keyword>
<sequence>MLLRELAARSGRGSSSRPRSLAGPRSSQGHRGLPERALRGAARRRHGCVTVPYPKHRLIISEKEPRYLGSGPKPRGQNLVGVELVNAEVRVRGIPLPTSLLICKSSPHSFLSSLTSSQLKESERKTKYTQEGKVVARTLRVLKLTEDFSQQEDRDLALIEEQEVDGKIKKVQTSGKSGGAEDASTEPGEDGAQEEESRDQENTQASAEDKEEKEHGLAGGRRKRLRFSMRWSGGCRKTSCSSLSQLKGAVS</sequence>
<gene>
    <name evidence="2" type="ORF">NDU88_002067</name>
</gene>
<reference evidence="2" key="1">
    <citation type="journal article" date="2022" name="bioRxiv">
        <title>Sequencing and chromosome-scale assembly of the giantPleurodeles waltlgenome.</title>
        <authorList>
            <person name="Brown T."/>
            <person name="Elewa A."/>
            <person name="Iarovenko S."/>
            <person name="Subramanian E."/>
            <person name="Araus A.J."/>
            <person name="Petzold A."/>
            <person name="Susuki M."/>
            <person name="Suzuki K.-i.T."/>
            <person name="Hayashi T."/>
            <person name="Toyoda A."/>
            <person name="Oliveira C."/>
            <person name="Osipova E."/>
            <person name="Leigh N.D."/>
            <person name="Simon A."/>
            <person name="Yun M.H."/>
        </authorList>
    </citation>
    <scope>NUCLEOTIDE SEQUENCE</scope>
    <source>
        <strain evidence="2">20211129_DDA</strain>
        <tissue evidence="2">Liver</tissue>
    </source>
</reference>
<proteinExistence type="predicted"/>
<dbReference type="Proteomes" id="UP001066276">
    <property type="component" value="Chromosome 5"/>
</dbReference>
<organism evidence="2 3">
    <name type="scientific">Pleurodeles waltl</name>
    <name type="common">Iberian ribbed newt</name>
    <dbReference type="NCBI Taxonomy" id="8319"/>
    <lineage>
        <taxon>Eukaryota</taxon>
        <taxon>Metazoa</taxon>
        <taxon>Chordata</taxon>
        <taxon>Craniata</taxon>
        <taxon>Vertebrata</taxon>
        <taxon>Euteleostomi</taxon>
        <taxon>Amphibia</taxon>
        <taxon>Batrachia</taxon>
        <taxon>Caudata</taxon>
        <taxon>Salamandroidea</taxon>
        <taxon>Salamandridae</taxon>
        <taxon>Pleurodelinae</taxon>
        <taxon>Pleurodeles</taxon>
    </lineage>
</organism>
<feature type="compositionally biased region" description="Low complexity" evidence="1">
    <location>
        <begin position="8"/>
        <end position="27"/>
    </location>
</feature>
<feature type="region of interest" description="Disordered" evidence="1">
    <location>
        <begin position="1"/>
        <end position="44"/>
    </location>
</feature>
<evidence type="ECO:0000256" key="1">
    <source>
        <dbReference type="SAM" id="MobiDB-lite"/>
    </source>
</evidence>